<dbReference type="InterPro" id="IPR053233">
    <property type="entry name" value="ABRA-related"/>
</dbReference>
<dbReference type="VEuPathDB" id="TriTrypDB:C3747_24g128"/>
<dbReference type="PANTHER" id="PTHR21715">
    <property type="entry name" value="RH04127P"/>
    <property type="match status" value="1"/>
</dbReference>
<dbReference type="Proteomes" id="UP000246078">
    <property type="component" value="Unassembled WGS sequence"/>
</dbReference>
<feature type="compositionally biased region" description="Low complexity" evidence="2">
    <location>
        <begin position="168"/>
        <end position="180"/>
    </location>
</feature>
<evidence type="ECO:0000256" key="1">
    <source>
        <dbReference type="SAM" id="Coils"/>
    </source>
</evidence>
<feature type="compositionally biased region" description="Basic and acidic residues" evidence="2">
    <location>
        <begin position="527"/>
        <end position="538"/>
    </location>
</feature>
<comment type="caution">
    <text evidence="4">The sequence shown here is derived from an EMBL/GenBank/DDBJ whole genome shotgun (WGS) entry which is preliminary data.</text>
</comment>
<evidence type="ECO:0000259" key="3">
    <source>
        <dbReference type="PROSITE" id="PS50020"/>
    </source>
</evidence>
<evidence type="ECO:0000313" key="5">
    <source>
        <dbReference type="Proteomes" id="UP000246078"/>
    </source>
</evidence>
<dbReference type="InterPro" id="IPR036020">
    <property type="entry name" value="WW_dom_sf"/>
</dbReference>
<feature type="region of interest" description="Disordered" evidence="2">
    <location>
        <begin position="504"/>
        <end position="538"/>
    </location>
</feature>
<dbReference type="EMBL" id="PRFC01000024">
    <property type="protein sequence ID" value="PWV16312.1"/>
    <property type="molecule type" value="Genomic_DNA"/>
</dbReference>
<name>A0A2V2X775_TRYCR</name>
<dbReference type="VEuPathDB" id="TriTrypDB:TcYC6_0048900"/>
<evidence type="ECO:0000313" key="4">
    <source>
        <dbReference type="EMBL" id="PWV16312.1"/>
    </source>
</evidence>
<dbReference type="OMA" id="EPELMWI"/>
<dbReference type="CDD" id="cd00201">
    <property type="entry name" value="WW"/>
    <property type="match status" value="1"/>
</dbReference>
<organism evidence="4 5">
    <name type="scientific">Trypanosoma cruzi</name>
    <dbReference type="NCBI Taxonomy" id="5693"/>
    <lineage>
        <taxon>Eukaryota</taxon>
        <taxon>Discoba</taxon>
        <taxon>Euglenozoa</taxon>
        <taxon>Kinetoplastea</taxon>
        <taxon>Metakinetoplastina</taxon>
        <taxon>Trypanosomatida</taxon>
        <taxon>Trypanosomatidae</taxon>
        <taxon>Trypanosoma</taxon>
        <taxon>Schizotrypanum</taxon>
    </lineage>
</organism>
<feature type="compositionally biased region" description="Basic and acidic residues" evidence="2">
    <location>
        <begin position="134"/>
        <end position="146"/>
    </location>
</feature>
<dbReference type="VEuPathDB" id="TriTrypDB:TcCLB.511305.20"/>
<sequence length="1153" mass="129580">MAVIPKAGQVFHGEDGTFSIVLPDTCDPNNEPTQEELLDYANWLGIDAEKEPHLLWIARQGLRTPLPAEWKACRTGEGDVYYFNFLTGENSWEHPMDDVFKRKVEEERAKLVDGEGGSSKTRKKSKSSSTAGGKGDRGVEKRRLEKGAAGYVTSPERSGKGGKLSAVMSPTSSTSTSPMTKGLPATALRFGRLGALGTPEATQRLTPDVSGLLKPSNSGDRSFTRFGFGGTNTSTSSLGLAAGGISGGIGSGKLSLTKPPDGVKEMEAQIRRRIDEEMDTRLRAMRTRHEKRIMEERTAMEKELQKVKEDGECAVAAAQQRHAEGVKQRAQAELESLRRALEKEHTETKGRVESLRQTLQRERASMESTLQERLEEVRKKLQLSHSEGLIRQREASAARLNKEKARLLEDLARRLDAEANDLEKKTQTTVENFKKTLEAERAKLKEELNEKAMEHGDRSASSAAAEAEAQRAYEAAVQKATSDAASAMEALRREYRLKEEKLRAAKEEENCQEKESSTAMTSFGDANKNDGLKRREAEAEAERLERALKQKIAQYEAETQRLVATRQAEMMKNIGPLRDNAESGDQGGSNKTSSKNTKVGHFATAAAQEQRRFEVASRRLETKHAQSMDRIRREHEMILREKNLFNPRQSSGYVEKIQEEHKSWLKAHPPIALTMPQLEPVPALPGLMDVSPVPMPDQEEQQKSVDIAVTGAKQKRAVEDRKKLAEMEAALSREMKEAVAAYHEKRLREIEAQLTQYRVTQAEEYQRRSYQMAADIAEAVTPQSLQLRGKAEDPVPRLNEVSLEEAKMREEEIRRHLQGRIDALEELKRHARDELRQRQEEAQRKTFTLTPATIALQRPPPVPTETFFPGCQEQKFSPRPCQQQQQPHGPLTPVLNRTLSTIAPANSLWSSTRPSPTKPYHWLSADNAASSLSWQENHAPSVGAGNVEKVLPSSLSQRDVVLEDRLHRASLLLKKKKEELRAQQARMERARDAWRRDMEECRRQRDRKHALMLREVKEVLEEKAVQLNHEVMELKRATQWLRKRTVLYKQTLNIQTSNLASAEETSTADHTAANGSGRIISLLKDILANTELLGSYVASTKKTDAKTLRHGRCRSPASPPNSHTYTHPSRHGDASSPWKNARPSGVTRWLMEQ</sequence>
<dbReference type="PROSITE" id="PS50020">
    <property type="entry name" value="WW_DOMAIN_2"/>
    <property type="match status" value="1"/>
</dbReference>
<reference evidence="4 5" key="1">
    <citation type="journal article" date="2018" name="Microb. Genom.">
        <title>Expanding an expanded genome: long-read sequencing of Trypanosoma cruzi.</title>
        <authorList>
            <person name="Berna L."/>
            <person name="Rodriguez M."/>
            <person name="Chiribao M.L."/>
            <person name="Parodi-Talice A."/>
            <person name="Pita S."/>
            <person name="Rijo G."/>
            <person name="Alvarez-Valin F."/>
            <person name="Robello C."/>
        </authorList>
    </citation>
    <scope>NUCLEOTIDE SEQUENCE [LARGE SCALE GENOMIC DNA]</scope>
    <source>
        <strain evidence="4 5">TCC</strain>
    </source>
</reference>
<dbReference type="VEuPathDB" id="TriTrypDB:TcCL_NonESM03064"/>
<feature type="region of interest" description="Disordered" evidence="2">
    <location>
        <begin position="110"/>
        <end position="183"/>
    </location>
</feature>
<feature type="domain" description="WW" evidence="3">
    <location>
        <begin position="64"/>
        <end position="97"/>
    </location>
</feature>
<dbReference type="VEuPathDB" id="TriTrypDB:TCDM_05131"/>
<feature type="coiled-coil region" evidence="1">
    <location>
        <begin position="966"/>
        <end position="1037"/>
    </location>
</feature>
<dbReference type="VEuPathDB" id="TriTrypDB:Tc_MARK_7612"/>
<proteinExistence type="predicted"/>
<dbReference type="AlphaFoldDB" id="A0A2V2X775"/>
<dbReference type="OrthoDB" id="6344460at2759"/>
<dbReference type="Pfam" id="PF00397">
    <property type="entry name" value="WW"/>
    <property type="match status" value="1"/>
</dbReference>
<dbReference type="VEuPathDB" id="TriTrypDB:C4B63_25g218"/>
<feature type="compositionally biased region" description="Basic and acidic residues" evidence="2">
    <location>
        <begin position="504"/>
        <end position="516"/>
    </location>
</feature>
<feature type="coiled-coil region" evidence="1">
    <location>
        <begin position="290"/>
        <end position="454"/>
    </location>
</feature>
<gene>
    <name evidence="4" type="ORF">C3747_24g128</name>
</gene>
<accession>A0A2V2X775</accession>
<feature type="region of interest" description="Disordered" evidence="2">
    <location>
        <begin position="576"/>
        <end position="597"/>
    </location>
</feature>
<dbReference type="SMART" id="SM00456">
    <property type="entry name" value="WW"/>
    <property type="match status" value="1"/>
</dbReference>
<dbReference type="InterPro" id="IPR001202">
    <property type="entry name" value="WW_dom"/>
</dbReference>
<dbReference type="VEuPathDB" id="TriTrypDB:TcBrA4_0134700"/>
<dbReference type="PANTHER" id="PTHR21715:SF3">
    <property type="entry name" value="WW DOMAIN-CONTAINING PROTEIN"/>
    <property type="match status" value="1"/>
</dbReference>
<dbReference type="VEuPathDB" id="TriTrypDB:TcG_03380"/>
<dbReference type="SMR" id="A0A2V2X775"/>
<evidence type="ECO:0000256" key="2">
    <source>
        <dbReference type="SAM" id="MobiDB-lite"/>
    </source>
</evidence>
<feature type="region of interest" description="Disordered" evidence="2">
    <location>
        <begin position="1103"/>
        <end position="1153"/>
    </location>
</feature>
<protein>
    <recommendedName>
        <fullName evidence="3">WW domain-containing protein</fullName>
    </recommendedName>
</protein>
<dbReference type="SUPFAM" id="SSF51045">
    <property type="entry name" value="WW domain"/>
    <property type="match status" value="1"/>
</dbReference>
<keyword evidence="1" id="KW-0175">Coiled coil</keyword>
<dbReference type="Gene3D" id="3.30.1470.10">
    <property type="entry name" value="Photosystem I PsaD, reaction center subunit II"/>
    <property type="match status" value="1"/>
</dbReference>
<feature type="coiled-coil region" evidence="1">
    <location>
        <begin position="807"/>
        <end position="844"/>
    </location>
</feature>
<dbReference type="VEuPathDB" id="TriTrypDB:BCY84_16818"/>
<dbReference type="PROSITE" id="PS01159">
    <property type="entry name" value="WW_DOMAIN_1"/>
    <property type="match status" value="1"/>
</dbReference>
<dbReference type="VEuPathDB" id="TriTrypDB:TCSYLVIO_008916"/>
<dbReference type="VEuPathDB" id="TriTrypDB:ECC02_001484"/>
<feature type="compositionally biased region" description="Polar residues" evidence="2">
    <location>
        <begin position="588"/>
        <end position="597"/>
    </location>
</feature>
<dbReference type="VEuPathDB" id="TriTrypDB:TcCLB.507087.70"/>
<dbReference type="VEuPathDB" id="TriTrypDB:C4B63_25g219"/>